<gene>
    <name evidence="7" type="ORF">RDB_LOCUS115303</name>
</gene>
<dbReference type="Proteomes" id="UP000663888">
    <property type="component" value="Unassembled WGS sequence"/>
</dbReference>
<dbReference type="SUPFAM" id="SSF48264">
    <property type="entry name" value="Cytochrome P450"/>
    <property type="match status" value="1"/>
</dbReference>
<keyword evidence="4 6" id="KW-0479">Metal-binding</keyword>
<dbReference type="EMBL" id="CAJMWX010001218">
    <property type="protein sequence ID" value="CAE6475311.1"/>
    <property type="molecule type" value="Genomic_DNA"/>
</dbReference>
<dbReference type="InterPro" id="IPR050529">
    <property type="entry name" value="CYP450_sterol_14alpha_dmase"/>
</dbReference>
<protein>
    <recommendedName>
        <fullName evidence="9">Cytochrome P450 family protein</fullName>
    </recommendedName>
</protein>
<evidence type="ECO:0000313" key="8">
    <source>
        <dbReference type="Proteomes" id="UP000663888"/>
    </source>
</evidence>
<feature type="binding site" description="axial binding residue" evidence="6">
    <location>
        <position position="449"/>
    </location>
    <ligand>
        <name>heme</name>
        <dbReference type="ChEBI" id="CHEBI:30413"/>
    </ligand>
    <ligandPart>
        <name>Fe</name>
        <dbReference type="ChEBI" id="CHEBI:18248"/>
    </ligandPart>
</feature>
<dbReference type="Gene3D" id="1.10.630.10">
    <property type="entry name" value="Cytochrome P450"/>
    <property type="match status" value="1"/>
</dbReference>
<dbReference type="GO" id="GO:0008395">
    <property type="term" value="F:steroid hydroxylase activity"/>
    <property type="evidence" value="ECO:0007669"/>
    <property type="project" value="TreeGrafter"/>
</dbReference>
<accession>A0A8H3C6U8</accession>
<evidence type="ECO:0000256" key="2">
    <source>
        <dbReference type="ARBA" id="ARBA00010617"/>
    </source>
</evidence>
<proteinExistence type="inferred from homology"/>
<dbReference type="InterPro" id="IPR002403">
    <property type="entry name" value="Cyt_P450_E_grp-IV"/>
</dbReference>
<dbReference type="Pfam" id="PF00067">
    <property type="entry name" value="p450"/>
    <property type="match status" value="1"/>
</dbReference>
<dbReference type="PRINTS" id="PR00465">
    <property type="entry name" value="EP450IV"/>
</dbReference>
<evidence type="ECO:0000256" key="5">
    <source>
        <dbReference type="ARBA" id="ARBA00023004"/>
    </source>
</evidence>
<comment type="caution">
    <text evidence="7">The sequence shown here is derived from an EMBL/GenBank/DDBJ whole genome shotgun (WGS) entry which is preliminary data.</text>
</comment>
<comment type="cofactor">
    <cofactor evidence="1 6">
        <name>heme</name>
        <dbReference type="ChEBI" id="CHEBI:30413"/>
    </cofactor>
</comment>
<keyword evidence="3 6" id="KW-0349">Heme</keyword>
<evidence type="ECO:0000256" key="3">
    <source>
        <dbReference type="ARBA" id="ARBA00022617"/>
    </source>
</evidence>
<evidence type="ECO:0000256" key="1">
    <source>
        <dbReference type="ARBA" id="ARBA00001971"/>
    </source>
</evidence>
<dbReference type="GO" id="GO:0020037">
    <property type="term" value="F:heme binding"/>
    <property type="evidence" value="ECO:0007669"/>
    <property type="project" value="InterPro"/>
</dbReference>
<dbReference type="GO" id="GO:0016705">
    <property type="term" value="F:oxidoreductase activity, acting on paired donors, with incorporation or reduction of molecular oxygen"/>
    <property type="evidence" value="ECO:0007669"/>
    <property type="project" value="InterPro"/>
</dbReference>
<organism evidence="7 8">
    <name type="scientific">Rhizoctonia solani</name>
    <dbReference type="NCBI Taxonomy" id="456999"/>
    <lineage>
        <taxon>Eukaryota</taxon>
        <taxon>Fungi</taxon>
        <taxon>Dikarya</taxon>
        <taxon>Basidiomycota</taxon>
        <taxon>Agaricomycotina</taxon>
        <taxon>Agaricomycetes</taxon>
        <taxon>Cantharellales</taxon>
        <taxon>Ceratobasidiaceae</taxon>
        <taxon>Rhizoctonia</taxon>
    </lineage>
</organism>
<keyword evidence="5 6" id="KW-0408">Iron</keyword>
<dbReference type="GO" id="GO:0005506">
    <property type="term" value="F:iron ion binding"/>
    <property type="evidence" value="ECO:0007669"/>
    <property type="project" value="InterPro"/>
</dbReference>
<comment type="similarity">
    <text evidence="2">Belongs to the cytochrome P450 family.</text>
</comment>
<dbReference type="PANTHER" id="PTHR24304:SF2">
    <property type="entry name" value="24-HYDROXYCHOLESTEROL 7-ALPHA-HYDROXYLASE"/>
    <property type="match status" value="1"/>
</dbReference>
<dbReference type="InterPro" id="IPR001128">
    <property type="entry name" value="Cyt_P450"/>
</dbReference>
<dbReference type="AlphaFoldDB" id="A0A8H3C6U8"/>
<sequence length="509" mass="56583">MPVLPPDAVQLVLGPREWLVSLAEDVEKWLSKTLGISSRLDSVRAVSLLLTSGALLYLWRSQSQKRSIGGRPPIVSHWVPWLGSALQVQRNPDALFWRAHRELGPVFGVKTFGTVVYYIADTDLINSVYKQTSVFSGSPMQATFLNTVFDMRMEVITGPHAGIFGDMLASKNRHISPVNVHNLVSAFISHTRTLVSQLPSGPMQLQELVTIMQKADCAMLFGSSFDFGSVASAFEEFDRGVVNLAINVPSIFMGRTIAARSQLIDQLTQYFESGAPEDASQQLKDFVDLAKSAEWTERDTGSFALGMMWPLLANAPWAVWWLLVYHLHRARGLETILEEVKQIVQSGRDLLDVVRDSNATPYLDASINETIRIASDSFSVRWVPPSPTPARLGTFMFKGGDQVICKMRGVHMDPNVYAHPEVFEPGRFAGGKEGVRGRFFPFGGGFSICEGRHLALSQIKAFLIILLGEFDLSLVDSQSLVPKFSPSNRGFGMIRPTEDVEIRLIRRRL</sequence>
<dbReference type="PANTHER" id="PTHR24304">
    <property type="entry name" value="CYTOCHROME P450 FAMILY 7"/>
    <property type="match status" value="1"/>
</dbReference>
<evidence type="ECO:0008006" key="9">
    <source>
        <dbReference type="Google" id="ProtNLM"/>
    </source>
</evidence>
<name>A0A8H3C6U8_9AGAM</name>
<reference evidence="7" key="1">
    <citation type="submission" date="2021-01" db="EMBL/GenBank/DDBJ databases">
        <authorList>
            <person name="Kaushik A."/>
        </authorList>
    </citation>
    <scope>NUCLEOTIDE SEQUENCE</scope>
    <source>
        <strain evidence="7">AG4-R118</strain>
    </source>
</reference>
<dbReference type="InterPro" id="IPR036396">
    <property type="entry name" value="Cyt_P450_sf"/>
</dbReference>
<evidence type="ECO:0000313" key="7">
    <source>
        <dbReference type="EMBL" id="CAE6475311.1"/>
    </source>
</evidence>
<evidence type="ECO:0000256" key="6">
    <source>
        <dbReference type="PIRSR" id="PIRSR602403-1"/>
    </source>
</evidence>
<evidence type="ECO:0000256" key="4">
    <source>
        <dbReference type="ARBA" id="ARBA00022723"/>
    </source>
</evidence>